<evidence type="ECO:0000256" key="9">
    <source>
        <dbReference type="ARBA" id="ARBA00023065"/>
    </source>
</evidence>
<dbReference type="NCBIfam" id="TIGR00834">
    <property type="entry name" value="ae"/>
    <property type="match status" value="1"/>
</dbReference>
<dbReference type="GeneTree" id="ENSGT00940000157045"/>
<feature type="transmembrane region" description="Helical" evidence="14">
    <location>
        <begin position="691"/>
        <end position="709"/>
    </location>
</feature>
<keyword evidence="4 14" id="KW-0813">Transport</keyword>
<keyword evidence="11" id="KW-1015">Disulfide bond</keyword>
<evidence type="ECO:0000256" key="7">
    <source>
        <dbReference type="ARBA" id="ARBA00022989"/>
    </source>
</evidence>
<keyword evidence="5" id="KW-1003">Cell membrane</keyword>
<reference evidence="18" key="2">
    <citation type="submission" date="2025-08" db="UniProtKB">
        <authorList>
            <consortium name="Ensembl"/>
        </authorList>
    </citation>
    <scope>IDENTIFICATION</scope>
</reference>
<comment type="similarity">
    <text evidence="3 14">Belongs to the anion exchanger (TC 2.A.31) family.</text>
</comment>
<dbReference type="GO" id="GO:0051453">
    <property type="term" value="P:regulation of intracellular pH"/>
    <property type="evidence" value="ECO:0007669"/>
    <property type="project" value="TreeGrafter"/>
</dbReference>
<dbReference type="AlphaFoldDB" id="A0A3P9DL08"/>
<keyword evidence="9 14" id="KW-0406">Ion transport</keyword>
<feature type="transmembrane region" description="Helical" evidence="14">
    <location>
        <begin position="563"/>
        <end position="586"/>
    </location>
</feature>
<dbReference type="InterPro" id="IPR003024">
    <property type="entry name" value="Na/HCO3_transpt"/>
</dbReference>
<evidence type="ECO:0000256" key="4">
    <source>
        <dbReference type="ARBA" id="ARBA00022448"/>
    </source>
</evidence>
<feature type="transmembrane region" description="Helical" evidence="14">
    <location>
        <begin position="593"/>
        <end position="611"/>
    </location>
</feature>
<dbReference type="FunFam" id="3.40.930.10:FF:000001">
    <property type="entry name" value="Anion exchange protein"/>
    <property type="match status" value="1"/>
</dbReference>
<dbReference type="InterPro" id="IPR016152">
    <property type="entry name" value="PTrfase/Anion_transptr"/>
</dbReference>
<accession>A0A3P9DL08</accession>
<dbReference type="Pfam" id="PF00955">
    <property type="entry name" value="HCO3_cotransp"/>
    <property type="match status" value="1"/>
</dbReference>
<evidence type="ECO:0000256" key="2">
    <source>
        <dbReference type="ARBA" id="ARBA00004554"/>
    </source>
</evidence>
<feature type="region of interest" description="Disordered" evidence="15">
    <location>
        <begin position="52"/>
        <end position="94"/>
    </location>
</feature>
<name>A0A3P9DL08_9CICH</name>
<feature type="compositionally biased region" description="Basic and acidic residues" evidence="15">
    <location>
        <begin position="75"/>
        <end position="88"/>
    </location>
</feature>
<evidence type="ECO:0000256" key="13">
    <source>
        <dbReference type="ARBA" id="ARBA00023201"/>
    </source>
</evidence>
<evidence type="ECO:0000256" key="15">
    <source>
        <dbReference type="SAM" id="MobiDB-lite"/>
    </source>
</evidence>
<feature type="transmembrane region" description="Helical" evidence="14">
    <location>
        <begin position="729"/>
        <end position="747"/>
    </location>
</feature>
<evidence type="ECO:0000259" key="17">
    <source>
        <dbReference type="Pfam" id="PF07565"/>
    </source>
</evidence>
<dbReference type="GO" id="GO:0016324">
    <property type="term" value="C:apical plasma membrane"/>
    <property type="evidence" value="ECO:0007669"/>
    <property type="project" value="UniProtKB-SubCell"/>
</dbReference>
<keyword evidence="8" id="KW-0915">Sodium</keyword>
<feature type="region of interest" description="Disordered" evidence="15">
    <location>
        <begin position="1011"/>
        <end position="1036"/>
    </location>
</feature>
<dbReference type="PANTHER" id="PTHR11453">
    <property type="entry name" value="ANION EXCHANGE PROTEIN"/>
    <property type="match status" value="1"/>
</dbReference>
<protein>
    <recommendedName>
        <fullName evidence="14">Anion exchange protein</fullName>
    </recommendedName>
</protein>
<evidence type="ECO:0000256" key="1">
    <source>
        <dbReference type="ARBA" id="ARBA00004221"/>
    </source>
</evidence>
<feature type="transmembrane region" description="Helical" evidence="14">
    <location>
        <begin position="817"/>
        <end position="841"/>
    </location>
</feature>
<proteinExistence type="inferred from homology"/>
<keyword evidence="13" id="KW-0739">Sodium transport</keyword>
<dbReference type="Proteomes" id="UP000265160">
    <property type="component" value="LG22"/>
</dbReference>
<feature type="domain" description="Band 3 cytoplasmic" evidence="17">
    <location>
        <begin position="113"/>
        <end position="398"/>
    </location>
</feature>
<sequence length="1136" mass="127711">MDCPSEQMRPLLRAGLDEEAIVDHGKTSFATLSNYEKDDFESHRAVYVGVHVPLGRESKRRHRHRGHKQRKKKNRDSEEGKEDGRDSPTYDTPSQRVQFILGTEDDDLEHVPHDLFTEMDELSFRDGTATEWRETARWLKFEEDVEDGGERWSKPYVATLSLHSLFELRSCILNGTVLLDMRASSIEEIADMVIDSMVASGQLKEDLRDKVREAMLKKHHHQNERKLSNRIPLVRSIADIGKKHSDPLLLEKNGPLVSQNSVPNNLDSNKAMDRRPSKVGVDMNFMKKIPPGAEASNVLVGEVDFLEKPIIAFVRLSPAVLITGLTEVPVPTRFLFLLLGPHGKGPQYHEIGRSMATLMTDEIFHDVAYKAKDRTDLLSGIDEFLDQVTVLPPGEWDPTIRIEPPKNVPSQIKRKIPLQPNGSAPPAGELEKEEDHHAGPELQRTGRIFGGLVLDVKRKAPFYWSDIRDALSLQCLASVLFLYCACMSPVITFGGLLGEATKGNISAIESLFGASLTGVAYSLFAGQPLTILGSTGPVLVFEKILFKFCKDYSLSYLSLRTSIGLWTAFLCILLVATDASSLVCYITRFTEEAFAALICIIFIYEALEKLFHLGELYPVNMHNSLDNLTLYSCQCSPPANATDEVMQKWNQSGYSPDSIEWSSLSVSTCKLLHGDFVGPACGHHGPYIPDVLFWSVILFFTTFFLSSFLKQFKTERYFPTRVRSTISDFAVFITIMIMVLVDYLMGIPSPKLNVPDRFEPTSKNRGWLMDPLGENPWWTLLVAVLPAMLCTILIFMDQQITAVIINRKEHKLKKGCGYHLDLLLVAIMLGVCSIMGLPWFVAATVLSISHVNSLKVESGCSAPGEQPKFLGIREQRVTGFMIFVLMGCSVFMTSVLKFIPMPVLYGVFLYMGVSSLKGIQFFDRIKLFGMPAKHQPDLIYLRYVPLWKVHIFTLIQLSCLVLLWVIKVSAAAVVFPMMVLALVFIRKLLDFFFTKRELSWLDDLMPESKKKTEDDKKKKAREKLDEESGLEEEEEMGIKDTYEDSNRLKIPVKELSGRSYRIEVVTHSVPFSDTDPLVVNISDEMAKTAVWKAVNSSAESCVQPVKLSGSQEKVACVRVDVSPDTPGRDSTTETFL</sequence>
<dbReference type="GO" id="GO:0016323">
    <property type="term" value="C:basolateral plasma membrane"/>
    <property type="evidence" value="ECO:0007669"/>
    <property type="project" value="UniProtKB-SubCell"/>
</dbReference>
<evidence type="ECO:0000313" key="18">
    <source>
        <dbReference type="Ensembl" id="ENSMZEP00005035435.1"/>
    </source>
</evidence>
<dbReference type="InterPro" id="IPR011531">
    <property type="entry name" value="HCO3_transpt-like_TM_dom"/>
</dbReference>
<evidence type="ECO:0000313" key="19">
    <source>
        <dbReference type="Proteomes" id="UP000265160"/>
    </source>
</evidence>
<reference evidence="18" key="3">
    <citation type="submission" date="2025-09" db="UniProtKB">
        <authorList>
            <consortium name="Ensembl"/>
        </authorList>
    </citation>
    <scope>IDENTIFICATION</scope>
</reference>
<organism evidence="18 19">
    <name type="scientific">Maylandia zebra</name>
    <name type="common">zebra mbuna</name>
    <dbReference type="NCBI Taxonomy" id="106582"/>
    <lineage>
        <taxon>Eukaryota</taxon>
        <taxon>Metazoa</taxon>
        <taxon>Chordata</taxon>
        <taxon>Craniata</taxon>
        <taxon>Vertebrata</taxon>
        <taxon>Euteleostomi</taxon>
        <taxon>Actinopterygii</taxon>
        <taxon>Neopterygii</taxon>
        <taxon>Teleostei</taxon>
        <taxon>Neoteleostei</taxon>
        <taxon>Acanthomorphata</taxon>
        <taxon>Ovalentaria</taxon>
        <taxon>Cichlomorphae</taxon>
        <taxon>Cichliformes</taxon>
        <taxon>Cichlidae</taxon>
        <taxon>African cichlids</taxon>
        <taxon>Pseudocrenilabrinae</taxon>
        <taxon>Haplochromini</taxon>
        <taxon>Maylandia</taxon>
        <taxon>Maylandia zebra complex</taxon>
    </lineage>
</organism>
<keyword evidence="12" id="KW-0325">Glycoprotein</keyword>
<keyword evidence="7 14" id="KW-1133">Transmembrane helix</keyword>
<dbReference type="GO" id="GO:0008510">
    <property type="term" value="F:sodium:bicarbonate symporter activity"/>
    <property type="evidence" value="ECO:0007669"/>
    <property type="project" value="TreeGrafter"/>
</dbReference>
<evidence type="ECO:0000256" key="11">
    <source>
        <dbReference type="ARBA" id="ARBA00023157"/>
    </source>
</evidence>
<feature type="transmembrane region" description="Helical" evidence="14">
    <location>
        <begin position="954"/>
        <end position="985"/>
    </location>
</feature>
<keyword evidence="6 14" id="KW-0812">Transmembrane</keyword>
<dbReference type="Gene3D" id="3.40.930.10">
    <property type="entry name" value="Mannitol-specific EII, Chain A"/>
    <property type="match status" value="1"/>
</dbReference>
<keyword evidence="10 14" id="KW-0472">Membrane</keyword>
<feature type="transmembrane region" description="Helical" evidence="14">
    <location>
        <begin position="777"/>
        <end position="796"/>
    </location>
</feature>
<evidence type="ECO:0000256" key="10">
    <source>
        <dbReference type="ARBA" id="ARBA00023136"/>
    </source>
</evidence>
<feature type="transmembrane region" description="Helical" evidence="14">
    <location>
        <begin position="476"/>
        <end position="498"/>
    </location>
</feature>
<dbReference type="PRINTS" id="PR01232">
    <property type="entry name" value="NAHCO3TRSPRT"/>
</dbReference>
<feature type="domain" description="Bicarbonate transporter-like transmembrane" evidence="16">
    <location>
        <begin position="447"/>
        <end position="1006"/>
    </location>
</feature>
<feature type="compositionally biased region" description="Basic residues" evidence="15">
    <location>
        <begin position="58"/>
        <end position="74"/>
    </location>
</feature>
<dbReference type="GO" id="GO:0008509">
    <property type="term" value="F:monoatomic anion transmembrane transporter activity"/>
    <property type="evidence" value="ECO:0007669"/>
    <property type="project" value="InterPro"/>
</dbReference>
<dbReference type="GO" id="GO:0005452">
    <property type="term" value="F:solute:inorganic anion antiporter activity"/>
    <property type="evidence" value="ECO:0007669"/>
    <property type="project" value="InterPro"/>
</dbReference>
<evidence type="ECO:0000256" key="8">
    <source>
        <dbReference type="ARBA" id="ARBA00023053"/>
    </source>
</evidence>
<feature type="transmembrane region" description="Helical" evidence="14">
    <location>
        <begin position="877"/>
        <end position="896"/>
    </location>
</feature>
<evidence type="ECO:0000256" key="6">
    <source>
        <dbReference type="ARBA" id="ARBA00022692"/>
    </source>
</evidence>
<dbReference type="InterPro" id="IPR013769">
    <property type="entry name" value="Band3_cytoplasmic_dom"/>
</dbReference>
<dbReference type="Gene3D" id="1.10.287.570">
    <property type="entry name" value="Helical hairpin bin"/>
    <property type="match status" value="1"/>
</dbReference>
<dbReference type="Pfam" id="PF07565">
    <property type="entry name" value="Band_3_cyto"/>
    <property type="match status" value="1"/>
</dbReference>
<dbReference type="PANTHER" id="PTHR11453:SF105">
    <property type="entry name" value="SODIUM BICARBONATE COTRANSPORTER 3"/>
    <property type="match status" value="1"/>
</dbReference>
<feature type="compositionally biased region" description="Basic and acidic residues" evidence="15">
    <location>
        <begin position="1011"/>
        <end position="1026"/>
    </location>
</feature>
<evidence type="ECO:0000256" key="12">
    <source>
        <dbReference type="ARBA" id="ARBA00023180"/>
    </source>
</evidence>
<feature type="transmembrane region" description="Helical" evidence="14">
    <location>
        <begin position="903"/>
        <end position="922"/>
    </location>
</feature>
<feature type="region of interest" description="Disordered" evidence="15">
    <location>
        <begin position="411"/>
        <end position="441"/>
    </location>
</feature>
<keyword evidence="19" id="KW-1185">Reference proteome</keyword>
<evidence type="ECO:0000256" key="14">
    <source>
        <dbReference type="RuleBase" id="RU362035"/>
    </source>
</evidence>
<dbReference type="SUPFAM" id="SSF55804">
    <property type="entry name" value="Phoshotransferase/anion transport protein"/>
    <property type="match status" value="1"/>
</dbReference>
<dbReference type="FunFam" id="1.10.287.570:FF:000001">
    <property type="entry name" value="Anion exchange protein"/>
    <property type="match status" value="1"/>
</dbReference>
<feature type="compositionally biased region" description="Basic and acidic residues" evidence="15">
    <location>
        <begin position="429"/>
        <end position="439"/>
    </location>
</feature>
<dbReference type="Ensembl" id="ENSMZET00005036686.1">
    <property type="protein sequence ID" value="ENSMZEP00005035435.1"/>
    <property type="gene ID" value="ENSMZEG00005026473.1"/>
</dbReference>
<evidence type="ECO:0000256" key="3">
    <source>
        <dbReference type="ARBA" id="ARBA00010993"/>
    </source>
</evidence>
<reference evidence="18 19" key="1">
    <citation type="journal article" date="2014" name="Nature">
        <title>The genomic substrate for adaptive radiation in African cichlid fish.</title>
        <authorList>
            <person name="Brawand D."/>
            <person name="Wagner C.E."/>
            <person name="Li Y.I."/>
            <person name="Malinsky M."/>
            <person name="Keller I."/>
            <person name="Fan S."/>
            <person name="Simakov O."/>
            <person name="Ng A.Y."/>
            <person name="Lim Z.W."/>
            <person name="Bezault E."/>
            <person name="Turner-Maier J."/>
            <person name="Johnson J."/>
            <person name="Alcazar R."/>
            <person name="Noh H.J."/>
            <person name="Russell P."/>
            <person name="Aken B."/>
            <person name="Alfoldi J."/>
            <person name="Amemiya C."/>
            <person name="Azzouzi N."/>
            <person name="Baroiller J.F."/>
            <person name="Barloy-Hubler F."/>
            <person name="Berlin A."/>
            <person name="Bloomquist R."/>
            <person name="Carleton K.L."/>
            <person name="Conte M.A."/>
            <person name="D'Cotta H."/>
            <person name="Eshel O."/>
            <person name="Gaffney L."/>
            <person name="Galibert F."/>
            <person name="Gante H.F."/>
            <person name="Gnerre S."/>
            <person name="Greuter L."/>
            <person name="Guyon R."/>
            <person name="Haddad N.S."/>
            <person name="Haerty W."/>
            <person name="Harris R.M."/>
            <person name="Hofmann H.A."/>
            <person name="Hourlier T."/>
            <person name="Hulata G."/>
            <person name="Jaffe D.B."/>
            <person name="Lara M."/>
            <person name="Lee A.P."/>
            <person name="MacCallum I."/>
            <person name="Mwaiko S."/>
            <person name="Nikaido M."/>
            <person name="Nishihara H."/>
            <person name="Ozouf-Costaz C."/>
            <person name="Penman D.J."/>
            <person name="Przybylski D."/>
            <person name="Rakotomanga M."/>
            <person name="Renn S.C.P."/>
            <person name="Ribeiro F.J."/>
            <person name="Ron M."/>
            <person name="Salzburger W."/>
            <person name="Sanchez-Pulido L."/>
            <person name="Santos M.E."/>
            <person name="Searle S."/>
            <person name="Sharpe T."/>
            <person name="Swofford R."/>
            <person name="Tan F.J."/>
            <person name="Williams L."/>
            <person name="Young S."/>
            <person name="Yin S."/>
            <person name="Okada N."/>
            <person name="Kocher T.D."/>
            <person name="Miska E.A."/>
            <person name="Lander E.S."/>
            <person name="Venkatesh B."/>
            <person name="Fernald R.D."/>
            <person name="Meyer A."/>
            <person name="Ponting C.P."/>
            <person name="Streelman J.T."/>
            <person name="Lindblad-Toh K."/>
            <person name="Seehausen O."/>
            <person name="Di Palma F."/>
        </authorList>
    </citation>
    <scope>NUCLEOTIDE SEQUENCE</scope>
</reference>
<comment type="subcellular location">
    <subcellularLocation>
        <location evidence="1">Apical cell membrane</location>
    </subcellularLocation>
    <subcellularLocation>
        <location evidence="2">Basolateral cell membrane</location>
        <topology evidence="2">Multi-pass membrane protein</topology>
    </subcellularLocation>
    <subcellularLocation>
        <location evidence="14">Membrane</location>
        <topology evidence="14">Multi-pass membrane protein</topology>
    </subcellularLocation>
</comment>
<evidence type="ECO:0000256" key="5">
    <source>
        <dbReference type="ARBA" id="ARBA00022475"/>
    </source>
</evidence>
<dbReference type="InterPro" id="IPR003020">
    <property type="entry name" value="HCO3_transpt_euk"/>
</dbReference>
<evidence type="ECO:0000259" key="16">
    <source>
        <dbReference type="Pfam" id="PF00955"/>
    </source>
</evidence>
<dbReference type="PRINTS" id="PR01231">
    <property type="entry name" value="HCO3TRNSPORT"/>
</dbReference>